<dbReference type="PROSITE" id="PS51007">
    <property type="entry name" value="CYTC"/>
    <property type="match status" value="1"/>
</dbReference>
<dbReference type="GO" id="GO:0020037">
    <property type="term" value="F:heme binding"/>
    <property type="evidence" value="ECO:0007669"/>
    <property type="project" value="InterPro"/>
</dbReference>
<dbReference type="InterPro" id="IPR036909">
    <property type="entry name" value="Cyt_c-like_dom_sf"/>
</dbReference>
<dbReference type="PANTHER" id="PTHR40942:SF4">
    <property type="entry name" value="CYTOCHROME C5"/>
    <property type="match status" value="1"/>
</dbReference>
<evidence type="ECO:0000256" key="2">
    <source>
        <dbReference type="ARBA" id="ARBA00022617"/>
    </source>
</evidence>
<dbReference type="Gene3D" id="1.10.760.10">
    <property type="entry name" value="Cytochrome c-like domain"/>
    <property type="match status" value="1"/>
</dbReference>
<dbReference type="OrthoDB" id="9814708at2"/>
<gene>
    <name evidence="9" type="ORF">DS2_04930</name>
</gene>
<dbReference type="SUPFAM" id="SSF46626">
    <property type="entry name" value="Cytochrome c"/>
    <property type="match status" value="1"/>
</dbReference>
<feature type="signal peptide" evidence="7">
    <location>
        <begin position="1"/>
        <end position="22"/>
    </location>
</feature>
<reference evidence="9 10" key="1">
    <citation type="journal article" date="2014" name="Genome Announc.">
        <title>Draft Genome Sequence of the Agar-Degrading Bacterium Catenovulum sp. Strain DS-2, Isolated from Intestines of Haliotis diversicolor.</title>
        <authorList>
            <person name="Shan D."/>
            <person name="Li X."/>
            <person name="Gu Z."/>
            <person name="Wei G."/>
            <person name="Gao Z."/>
            <person name="Shao Z."/>
        </authorList>
    </citation>
    <scope>NUCLEOTIDE SEQUENCE [LARGE SCALE GENOMIC DNA]</scope>
    <source>
        <strain evidence="9 10">DS-2</strain>
    </source>
</reference>
<keyword evidence="7" id="KW-0732">Signal</keyword>
<evidence type="ECO:0000256" key="3">
    <source>
        <dbReference type="ARBA" id="ARBA00022723"/>
    </source>
</evidence>
<feature type="chain" id="PRO_5004901255" evidence="7">
    <location>
        <begin position="23"/>
        <end position="132"/>
    </location>
</feature>
<dbReference type="GO" id="GO:0009055">
    <property type="term" value="F:electron transfer activity"/>
    <property type="evidence" value="ECO:0007669"/>
    <property type="project" value="InterPro"/>
</dbReference>
<dbReference type="Proteomes" id="UP000019276">
    <property type="component" value="Unassembled WGS sequence"/>
</dbReference>
<dbReference type="PATRIC" id="fig|1328313.3.peg.1018"/>
<dbReference type="eggNOG" id="COG3245">
    <property type="taxonomic scope" value="Bacteria"/>
</dbReference>
<dbReference type="PRINTS" id="PR00607">
    <property type="entry name" value="CYTCHROMECIE"/>
</dbReference>
<organism evidence="9 10">
    <name type="scientific">Catenovulum agarivorans DS-2</name>
    <dbReference type="NCBI Taxonomy" id="1328313"/>
    <lineage>
        <taxon>Bacteria</taxon>
        <taxon>Pseudomonadati</taxon>
        <taxon>Pseudomonadota</taxon>
        <taxon>Gammaproteobacteria</taxon>
        <taxon>Alteromonadales</taxon>
        <taxon>Alteromonadaceae</taxon>
        <taxon>Catenovulum</taxon>
    </lineage>
</organism>
<accession>W7QTJ7</accession>
<proteinExistence type="predicted"/>
<keyword evidence="3 6" id="KW-0479">Metal-binding</keyword>
<dbReference type="InterPro" id="IPR009056">
    <property type="entry name" value="Cyt_c-like_dom"/>
</dbReference>
<evidence type="ECO:0000256" key="4">
    <source>
        <dbReference type="ARBA" id="ARBA00022982"/>
    </source>
</evidence>
<evidence type="ECO:0000256" key="5">
    <source>
        <dbReference type="ARBA" id="ARBA00023004"/>
    </source>
</evidence>
<dbReference type="RefSeq" id="WP_035013542.1">
    <property type="nucleotide sequence ID" value="NZ_ARZY01000006.1"/>
</dbReference>
<evidence type="ECO:0000256" key="7">
    <source>
        <dbReference type="SAM" id="SignalP"/>
    </source>
</evidence>
<evidence type="ECO:0000256" key="6">
    <source>
        <dbReference type="PROSITE-ProRule" id="PRU00433"/>
    </source>
</evidence>
<keyword evidence="2 6" id="KW-0349">Heme</keyword>
<dbReference type="GO" id="GO:0005506">
    <property type="term" value="F:iron ion binding"/>
    <property type="evidence" value="ECO:0007669"/>
    <property type="project" value="InterPro"/>
</dbReference>
<feature type="domain" description="Cytochrome c" evidence="8">
    <location>
        <begin position="52"/>
        <end position="132"/>
    </location>
</feature>
<keyword evidence="10" id="KW-1185">Reference proteome</keyword>
<evidence type="ECO:0000259" key="8">
    <source>
        <dbReference type="PROSITE" id="PS51007"/>
    </source>
</evidence>
<comment type="caution">
    <text evidence="9">The sequence shown here is derived from an EMBL/GenBank/DDBJ whole genome shotgun (WGS) entry which is preliminary data.</text>
</comment>
<dbReference type="STRING" id="1328313.DS2_04930"/>
<dbReference type="AlphaFoldDB" id="W7QTJ7"/>
<dbReference type="Pfam" id="PF13442">
    <property type="entry name" value="Cytochrome_CBB3"/>
    <property type="match status" value="1"/>
</dbReference>
<dbReference type="EMBL" id="ARZY01000006">
    <property type="protein sequence ID" value="EWH11173.1"/>
    <property type="molecule type" value="Genomic_DNA"/>
</dbReference>
<protein>
    <submittedName>
        <fullName evidence="9">Cytochrome c5</fullName>
    </submittedName>
</protein>
<dbReference type="PANTHER" id="PTHR40942">
    <property type="match status" value="1"/>
</dbReference>
<name>W7QTJ7_9ALTE</name>
<evidence type="ECO:0000256" key="1">
    <source>
        <dbReference type="ARBA" id="ARBA00022448"/>
    </source>
</evidence>
<keyword evidence="1" id="KW-0813">Transport</keyword>
<keyword evidence="4" id="KW-0249">Electron transport</keyword>
<sequence>MKFNLRSFALLSALVAVPSAFAADMSDAAIKERIKPIGSVHIAGAVAQSASSAARSGADVFNASCTACHSAGVMGAPKPNVAGDWDARLEQGMDTLVAHAINGFNAMPPKGTCMDCSDDEIKAAIEYMIKDL</sequence>
<dbReference type="InterPro" id="IPR002323">
    <property type="entry name" value="Cyt_CIE"/>
</dbReference>
<evidence type="ECO:0000313" key="9">
    <source>
        <dbReference type="EMBL" id="EWH11173.1"/>
    </source>
</evidence>
<keyword evidence="5 6" id="KW-0408">Iron</keyword>
<evidence type="ECO:0000313" key="10">
    <source>
        <dbReference type="Proteomes" id="UP000019276"/>
    </source>
</evidence>